<sequence length="69" mass="7632">MGIFFILEIPELLGELMMQILVLIGLLVVLLLLGILLLLGLAVLALVLMPGIMFMEMPVQLLMKIMLVL</sequence>
<keyword evidence="1" id="KW-1133">Transmembrane helix</keyword>
<reference evidence="2" key="1">
    <citation type="journal article" date="2015" name="Genome Biol. Evol.">
        <title>Organellar Genomes of White Spruce (Picea glauca): Assembly and Annotation.</title>
        <authorList>
            <person name="Jackman S.D."/>
            <person name="Warren R.L."/>
            <person name="Gibb E.A."/>
            <person name="Vandervalk B.P."/>
            <person name="Mohamadi H."/>
            <person name="Chu J."/>
            <person name="Raymond A."/>
            <person name="Pleasance S."/>
            <person name="Coope R."/>
            <person name="Wildung M.R."/>
            <person name="Ritland C.E."/>
            <person name="Bousquet J."/>
            <person name="Jones S.J."/>
            <person name="Bohlmann J."/>
            <person name="Birol I."/>
        </authorList>
    </citation>
    <scope>NUCLEOTIDE SEQUENCE [LARGE SCALE GENOMIC DNA]</scope>
    <source>
        <tissue evidence="2">Flushing bud</tissue>
    </source>
</reference>
<gene>
    <name evidence="2" type="ORF">ABT39_MTgene2147</name>
</gene>
<keyword evidence="1" id="KW-0472">Membrane</keyword>
<organism evidence="2">
    <name type="scientific">Picea glauca</name>
    <name type="common">White spruce</name>
    <name type="synonym">Pinus glauca</name>
    <dbReference type="NCBI Taxonomy" id="3330"/>
    <lineage>
        <taxon>Eukaryota</taxon>
        <taxon>Viridiplantae</taxon>
        <taxon>Streptophyta</taxon>
        <taxon>Embryophyta</taxon>
        <taxon>Tracheophyta</taxon>
        <taxon>Spermatophyta</taxon>
        <taxon>Pinopsida</taxon>
        <taxon>Pinidae</taxon>
        <taxon>Conifers I</taxon>
        <taxon>Pinales</taxon>
        <taxon>Pinaceae</taxon>
        <taxon>Picea</taxon>
    </lineage>
</organism>
<evidence type="ECO:0000313" key="2">
    <source>
        <dbReference type="EMBL" id="KUM46044.1"/>
    </source>
</evidence>
<geneLocation type="mitochondrion" evidence="2"/>
<evidence type="ECO:0000256" key="1">
    <source>
        <dbReference type="SAM" id="Phobius"/>
    </source>
</evidence>
<feature type="transmembrane region" description="Helical" evidence="1">
    <location>
        <begin position="20"/>
        <end position="48"/>
    </location>
</feature>
<keyword evidence="2" id="KW-0496">Mitochondrion</keyword>
<keyword evidence="1" id="KW-0812">Transmembrane</keyword>
<name>A0A101LVD3_PICGL</name>
<dbReference type="AlphaFoldDB" id="A0A101LVD3"/>
<proteinExistence type="predicted"/>
<protein>
    <submittedName>
        <fullName evidence="2">Uncharacterized protein</fullName>
    </submittedName>
</protein>
<accession>A0A101LVD3</accession>
<comment type="caution">
    <text evidence="2">The sequence shown here is derived from an EMBL/GenBank/DDBJ whole genome shotgun (WGS) entry which is preliminary data.</text>
</comment>
<dbReference type="EMBL" id="LKAM01000014">
    <property type="protein sequence ID" value="KUM46044.1"/>
    <property type="molecule type" value="Genomic_DNA"/>
</dbReference>